<dbReference type="EMBL" id="JBBMQS010000001">
    <property type="protein sequence ID" value="MEM5496189.1"/>
    <property type="molecule type" value="Genomic_DNA"/>
</dbReference>
<keyword evidence="3" id="KW-0378">Hydrolase</keyword>
<dbReference type="InterPro" id="IPR003675">
    <property type="entry name" value="Rce1/LyrA-like_dom"/>
</dbReference>
<feature type="transmembrane region" description="Helical" evidence="1">
    <location>
        <begin position="210"/>
        <end position="228"/>
    </location>
</feature>
<reference evidence="3 4" key="1">
    <citation type="submission" date="2024-03" db="EMBL/GenBank/DDBJ databases">
        <title>Community enrichment and isolation of bacterial strains for fucoidan degradation.</title>
        <authorList>
            <person name="Sichert A."/>
        </authorList>
    </citation>
    <scope>NUCLEOTIDE SEQUENCE [LARGE SCALE GENOMIC DNA]</scope>
    <source>
        <strain evidence="3 4">AS12</strain>
    </source>
</reference>
<evidence type="ECO:0000256" key="1">
    <source>
        <dbReference type="SAM" id="Phobius"/>
    </source>
</evidence>
<dbReference type="RefSeq" id="WP_342880714.1">
    <property type="nucleotide sequence ID" value="NZ_JBBMQS010000001.1"/>
</dbReference>
<evidence type="ECO:0000313" key="4">
    <source>
        <dbReference type="Proteomes" id="UP001461163"/>
    </source>
</evidence>
<dbReference type="PANTHER" id="PTHR43592:SF15">
    <property type="entry name" value="CAAX AMINO TERMINAL PROTEASE FAMILY PROTEIN"/>
    <property type="match status" value="1"/>
</dbReference>
<organism evidence="3 4">
    <name type="scientific">Paraglaciecola mesophila</name>
    <dbReference type="NCBI Taxonomy" id="197222"/>
    <lineage>
        <taxon>Bacteria</taxon>
        <taxon>Pseudomonadati</taxon>
        <taxon>Pseudomonadota</taxon>
        <taxon>Gammaproteobacteria</taxon>
        <taxon>Alteromonadales</taxon>
        <taxon>Alteromonadaceae</taxon>
        <taxon>Paraglaciecola</taxon>
    </lineage>
</organism>
<protein>
    <submittedName>
        <fullName evidence="3">CPBP family intramembrane glutamic endopeptidase</fullName>
        <ecNumber evidence="3">3.4.-.-</ecNumber>
    </submittedName>
</protein>
<keyword evidence="1" id="KW-1133">Transmembrane helix</keyword>
<dbReference type="Proteomes" id="UP001461163">
    <property type="component" value="Unassembled WGS sequence"/>
</dbReference>
<feature type="transmembrane region" description="Helical" evidence="1">
    <location>
        <begin position="82"/>
        <end position="103"/>
    </location>
</feature>
<feature type="transmembrane region" description="Helical" evidence="1">
    <location>
        <begin position="43"/>
        <end position="62"/>
    </location>
</feature>
<name>A0ABU9SQN3_9ALTE</name>
<evidence type="ECO:0000259" key="2">
    <source>
        <dbReference type="Pfam" id="PF02517"/>
    </source>
</evidence>
<feature type="transmembrane region" description="Helical" evidence="1">
    <location>
        <begin position="6"/>
        <end position="23"/>
    </location>
</feature>
<dbReference type="PANTHER" id="PTHR43592">
    <property type="entry name" value="CAAX AMINO TERMINAL PROTEASE"/>
    <property type="match status" value="1"/>
</dbReference>
<keyword evidence="4" id="KW-1185">Reference proteome</keyword>
<comment type="caution">
    <text evidence="3">The sequence shown here is derived from an EMBL/GenBank/DDBJ whole genome shotgun (WGS) entry which is preliminary data.</text>
</comment>
<feature type="transmembrane region" description="Helical" evidence="1">
    <location>
        <begin position="156"/>
        <end position="180"/>
    </location>
</feature>
<proteinExistence type="predicted"/>
<sequence length="241" mass="26824">MTVHFWTLSMTIVILAVPIYCLWEGNKAQQDVISGKQTRLGAYVSTIVLLWIPTLYLLTGMSLGKVNSADLSLVWAGSINNWLGATGLLLIMGYFAFSLFSVMKKKETHQNIRLQLDHVAWLMPRNLKELTLFTGGLSLSAGICEELLFRGFLWQLLTPILGLWPALLLSSILFGVAHYYQGWPHVLRTGVMGIALGLVSWLTESIWIAIALHALIDMYGGLLAYLVFRTTDVNLLLDAKA</sequence>
<dbReference type="Pfam" id="PF02517">
    <property type="entry name" value="Rce1-like"/>
    <property type="match status" value="1"/>
</dbReference>
<keyword evidence="1" id="KW-0812">Transmembrane</keyword>
<dbReference type="EC" id="3.4.-.-" evidence="3"/>
<keyword evidence="1" id="KW-0472">Membrane</keyword>
<evidence type="ECO:0000313" key="3">
    <source>
        <dbReference type="EMBL" id="MEM5496189.1"/>
    </source>
</evidence>
<dbReference type="GO" id="GO:0016787">
    <property type="term" value="F:hydrolase activity"/>
    <property type="evidence" value="ECO:0007669"/>
    <property type="project" value="UniProtKB-KW"/>
</dbReference>
<gene>
    <name evidence="3" type="ORF">WNY77_02140</name>
</gene>
<feature type="domain" description="CAAX prenyl protease 2/Lysostaphin resistance protein A-like" evidence="2">
    <location>
        <begin position="131"/>
        <end position="218"/>
    </location>
</feature>
<accession>A0ABU9SQN3</accession>